<keyword evidence="1" id="KW-0805">Transcription regulation</keyword>
<dbReference type="CDD" id="cd01392">
    <property type="entry name" value="HTH_LacI"/>
    <property type="match status" value="1"/>
</dbReference>
<dbReference type="GO" id="GO:0003700">
    <property type="term" value="F:DNA-binding transcription factor activity"/>
    <property type="evidence" value="ECO:0007669"/>
    <property type="project" value="TreeGrafter"/>
</dbReference>
<dbReference type="Gene3D" id="3.40.50.2300">
    <property type="match status" value="2"/>
</dbReference>
<dbReference type="STRING" id="1335309.GA0116948_10548"/>
<sequence length="361" mass="40620">MYVLYPLIMKTKYTSIIDIAKQLNISKSTVSRALTGHPNVHAQTRKAVLDLAQQMDYQRNSLALGLTRHHTNTIGVLVPEFMSTYFPSVILGAQEVFQAAGYQVVICHNNESYDMEVANVKLLLSYRVDGIIASHTKETRNFDHFRLVQRHGIPLVFFNRVSEELNVPNVVVDDYSAALEAVEHLIKTGRRRIAHLAGPDSLINSRLRRQGYLDALKKHKIPIDPGLMLSYDLTIEKVRIYMKHFLELPAPPDALFAINDPTAIAAMEVVKEKGWSIPEDIAIVGFSNDFSAQLVFPRLTTVSQPTLDIGRESARLLLQELQSGAKPDYTNRKAPCVQLKTKLIIRDSSVRKPVVKKKGKK</sequence>
<dbReference type="InterPro" id="IPR010982">
    <property type="entry name" value="Lambda_DNA-bd_dom_sf"/>
</dbReference>
<keyword evidence="2" id="KW-0238">DNA-binding</keyword>
<dbReference type="InterPro" id="IPR000843">
    <property type="entry name" value="HTH_LacI"/>
</dbReference>
<dbReference type="SUPFAM" id="SSF47413">
    <property type="entry name" value="lambda repressor-like DNA-binding domains"/>
    <property type="match status" value="1"/>
</dbReference>
<dbReference type="InterPro" id="IPR028082">
    <property type="entry name" value="Peripla_BP_I"/>
</dbReference>
<dbReference type="CDD" id="cd06267">
    <property type="entry name" value="PBP1_LacI_sugar_binding-like"/>
    <property type="match status" value="1"/>
</dbReference>
<dbReference type="Gene3D" id="1.10.260.40">
    <property type="entry name" value="lambda repressor-like DNA-binding domains"/>
    <property type="match status" value="1"/>
</dbReference>
<evidence type="ECO:0000256" key="2">
    <source>
        <dbReference type="ARBA" id="ARBA00023125"/>
    </source>
</evidence>
<dbReference type="PROSITE" id="PS50932">
    <property type="entry name" value="HTH_LACI_2"/>
    <property type="match status" value="1"/>
</dbReference>
<evidence type="ECO:0000259" key="4">
    <source>
        <dbReference type="PROSITE" id="PS50932"/>
    </source>
</evidence>
<evidence type="ECO:0000256" key="3">
    <source>
        <dbReference type="ARBA" id="ARBA00023163"/>
    </source>
</evidence>
<proteinExistence type="predicted"/>
<accession>A0A1C4D3M5</accession>
<name>A0A1C4D3M5_9BACT</name>
<dbReference type="AlphaFoldDB" id="A0A1C4D3M5"/>
<organism evidence="5 6">
    <name type="scientific">Chitinophaga costaii</name>
    <dbReference type="NCBI Taxonomy" id="1335309"/>
    <lineage>
        <taxon>Bacteria</taxon>
        <taxon>Pseudomonadati</taxon>
        <taxon>Bacteroidota</taxon>
        <taxon>Chitinophagia</taxon>
        <taxon>Chitinophagales</taxon>
        <taxon>Chitinophagaceae</taxon>
        <taxon>Chitinophaga</taxon>
    </lineage>
</organism>
<protein>
    <submittedName>
        <fullName evidence="5">Transcriptional regulator, LacI family</fullName>
    </submittedName>
</protein>
<dbReference type="Proteomes" id="UP000242818">
    <property type="component" value="Unassembled WGS sequence"/>
</dbReference>
<dbReference type="SUPFAM" id="SSF53822">
    <property type="entry name" value="Periplasmic binding protein-like I"/>
    <property type="match status" value="1"/>
</dbReference>
<feature type="domain" description="HTH lacI-type" evidence="4">
    <location>
        <begin position="14"/>
        <end position="68"/>
    </location>
</feature>
<keyword evidence="6" id="KW-1185">Reference proteome</keyword>
<dbReference type="EMBL" id="FMAR01000005">
    <property type="protein sequence ID" value="SCC25818.1"/>
    <property type="molecule type" value="Genomic_DNA"/>
</dbReference>
<gene>
    <name evidence="5" type="ORF">GA0116948_10548</name>
</gene>
<dbReference type="GO" id="GO:0000976">
    <property type="term" value="F:transcription cis-regulatory region binding"/>
    <property type="evidence" value="ECO:0007669"/>
    <property type="project" value="TreeGrafter"/>
</dbReference>
<evidence type="ECO:0000313" key="6">
    <source>
        <dbReference type="Proteomes" id="UP000242818"/>
    </source>
</evidence>
<dbReference type="PANTHER" id="PTHR30146:SF109">
    <property type="entry name" value="HTH-TYPE TRANSCRIPTIONAL REGULATOR GALS"/>
    <property type="match status" value="1"/>
</dbReference>
<dbReference type="SMART" id="SM00354">
    <property type="entry name" value="HTH_LACI"/>
    <property type="match status" value="1"/>
</dbReference>
<dbReference type="Pfam" id="PF00356">
    <property type="entry name" value="LacI"/>
    <property type="match status" value="1"/>
</dbReference>
<reference evidence="5 6" key="1">
    <citation type="submission" date="2016-08" db="EMBL/GenBank/DDBJ databases">
        <authorList>
            <person name="Seilhamer J.J."/>
        </authorList>
    </citation>
    <scope>NUCLEOTIDE SEQUENCE [LARGE SCALE GENOMIC DNA]</scope>
    <source>
        <strain evidence="5 6">A37T2</strain>
    </source>
</reference>
<dbReference type="PANTHER" id="PTHR30146">
    <property type="entry name" value="LACI-RELATED TRANSCRIPTIONAL REPRESSOR"/>
    <property type="match status" value="1"/>
</dbReference>
<dbReference type="InterPro" id="IPR001761">
    <property type="entry name" value="Peripla_BP/Lac1_sug-bd_dom"/>
</dbReference>
<evidence type="ECO:0000256" key="1">
    <source>
        <dbReference type="ARBA" id="ARBA00023015"/>
    </source>
</evidence>
<dbReference type="Pfam" id="PF00532">
    <property type="entry name" value="Peripla_BP_1"/>
    <property type="match status" value="1"/>
</dbReference>
<keyword evidence="3" id="KW-0804">Transcription</keyword>
<evidence type="ECO:0000313" key="5">
    <source>
        <dbReference type="EMBL" id="SCC25818.1"/>
    </source>
</evidence>